<protein>
    <recommendedName>
        <fullName evidence="2">Beta-lactamase class A catalytic domain-containing protein</fullName>
    </recommendedName>
</protein>
<accession>A0A5B8MTE6</accession>
<dbReference type="Gene3D" id="3.40.710.10">
    <property type="entry name" value="DD-peptidase/beta-lactamase superfamily"/>
    <property type="match status" value="1"/>
</dbReference>
<organism evidence="3 4">
    <name type="scientific">Chloropicon primus</name>
    <dbReference type="NCBI Taxonomy" id="1764295"/>
    <lineage>
        <taxon>Eukaryota</taxon>
        <taxon>Viridiplantae</taxon>
        <taxon>Chlorophyta</taxon>
        <taxon>Chloropicophyceae</taxon>
        <taxon>Chloropicales</taxon>
        <taxon>Chloropicaceae</taxon>
        <taxon>Chloropicon</taxon>
    </lineage>
</organism>
<feature type="region of interest" description="Disordered" evidence="1">
    <location>
        <begin position="1"/>
        <end position="21"/>
    </location>
</feature>
<dbReference type="EMBL" id="CP031045">
    <property type="protein sequence ID" value="QDZ24048.1"/>
    <property type="molecule type" value="Genomic_DNA"/>
</dbReference>
<name>A0A5B8MTE6_9CHLO</name>
<evidence type="ECO:0000256" key="1">
    <source>
        <dbReference type="SAM" id="MobiDB-lite"/>
    </source>
</evidence>
<dbReference type="Proteomes" id="UP000316726">
    <property type="component" value="Chromosome 12"/>
</dbReference>
<dbReference type="SUPFAM" id="SSF56601">
    <property type="entry name" value="beta-lactamase/transpeptidase-like"/>
    <property type="match status" value="1"/>
</dbReference>
<gene>
    <name evidence="3" type="ORF">A3770_12p65660</name>
</gene>
<dbReference type="OrthoDB" id="2019034at2759"/>
<feature type="compositionally biased region" description="Basic and acidic residues" evidence="1">
    <location>
        <begin position="1"/>
        <end position="15"/>
    </location>
</feature>
<evidence type="ECO:0000313" key="4">
    <source>
        <dbReference type="Proteomes" id="UP000316726"/>
    </source>
</evidence>
<dbReference type="InterPro" id="IPR012338">
    <property type="entry name" value="Beta-lactam/transpept-like"/>
</dbReference>
<reference evidence="3 4" key="1">
    <citation type="submission" date="2018-07" db="EMBL/GenBank/DDBJ databases">
        <title>The complete nuclear genome of the prasinophyte Chloropicon primus (CCMP1205).</title>
        <authorList>
            <person name="Pombert J.-F."/>
            <person name="Otis C."/>
            <person name="Turmel M."/>
            <person name="Lemieux C."/>
        </authorList>
    </citation>
    <scope>NUCLEOTIDE SEQUENCE [LARGE SCALE GENOMIC DNA]</scope>
    <source>
        <strain evidence="3 4">CCMP1205</strain>
    </source>
</reference>
<evidence type="ECO:0000313" key="3">
    <source>
        <dbReference type="EMBL" id="QDZ24048.1"/>
    </source>
</evidence>
<proteinExistence type="predicted"/>
<dbReference type="GO" id="GO:0030655">
    <property type="term" value="P:beta-lactam antibiotic catabolic process"/>
    <property type="evidence" value="ECO:0007669"/>
    <property type="project" value="InterPro"/>
</dbReference>
<dbReference type="Pfam" id="PF13354">
    <property type="entry name" value="Beta-lactamase2"/>
    <property type="match status" value="1"/>
</dbReference>
<evidence type="ECO:0000259" key="2">
    <source>
        <dbReference type="Pfam" id="PF13354"/>
    </source>
</evidence>
<dbReference type="AlphaFoldDB" id="A0A5B8MTE6"/>
<dbReference type="InterPro" id="IPR045155">
    <property type="entry name" value="Beta-lactam_cat"/>
</dbReference>
<feature type="domain" description="Beta-lactamase class A catalytic" evidence="2">
    <location>
        <begin position="140"/>
        <end position="409"/>
    </location>
</feature>
<keyword evidence="4" id="KW-1185">Reference proteome</keyword>
<dbReference type="GO" id="GO:0008800">
    <property type="term" value="F:beta-lactamase activity"/>
    <property type="evidence" value="ECO:0007669"/>
    <property type="project" value="InterPro"/>
</dbReference>
<sequence length="458" mass="50481">MDRGASEGERSEGKGDGPLNRALNRLKDDAAFDDVLSNPKAFRFQCSLKTCNEDEHNPRGMMRYVYRSDEEYFYPASTIKVCVAVAALHVLRRVVSSSPGGLLGQSFGITTPLIFHYRRRMEEGNSREKDMVCTIGTDSTNKSQCRITLGHLIRNVFLVSSNGAFNLLLDFVGRKTLQKFLSSKLGFRHFRIEHYLQDSGFGPQPGVVDGLLGVEATMATGLVVGLRCGDAFCDGIDCRGNASSQLEGVVAPLFEDCLVGTRHVSTAGDWDRAAGDRDDGGRIVHDGPKDFRGKNQASLTELQDFLSLVVRPDLHGAGSASGEILSFPDRLWLMEAMAKGTTDSFNPEYLEGGDGEYFYEWNKFFLPGVKKARDSRAFRIYNKLGQAYGFSLDNAYVFDVETGKSFFLAACIYTNANGVLNDGEGNYEYEQIAHPFLASLAEACCLELGFVNHDSSTH</sequence>